<organism evidence="1 2">
    <name type="scientific">Cotesia glomerata</name>
    <name type="common">Lepidopteran parasitic wasp</name>
    <name type="synonym">Apanteles glomeratus</name>
    <dbReference type="NCBI Taxonomy" id="32391"/>
    <lineage>
        <taxon>Eukaryota</taxon>
        <taxon>Metazoa</taxon>
        <taxon>Ecdysozoa</taxon>
        <taxon>Arthropoda</taxon>
        <taxon>Hexapoda</taxon>
        <taxon>Insecta</taxon>
        <taxon>Pterygota</taxon>
        <taxon>Neoptera</taxon>
        <taxon>Endopterygota</taxon>
        <taxon>Hymenoptera</taxon>
        <taxon>Apocrita</taxon>
        <taxon>Ichneumonoidea</taxon>
        <taxon>Braconidae</taxon>
        <taxon>Microgastrinae</taxon>
        <taxon>Cotesia</taxon>
    </lineage>
</organism>
<sequence length="84" mass="9850">MEPQRSTYMRKRENIHPTVNRGRMVYRSVCFMSTDQIGFTEFADSDPFTLLTNEKLARKMLSSGKFYAVESRSVGYEDEQKKQV</sequence>
<protein>
    <submittedName>
        <fullName evidence="1">Uncharacterized protein</fullName>
    </submittedName>
</protein>
<proteinExistence type="predicted"/>
<dbReference type="Proteomes" id="UP000826195">
    <property type="component" value="Unassembled WGS sequence"/>
</dbReference>
<accession>A0AAV7HY61</accession>
<dbReference type="EMBL" id="JAHXZJ010001864">
    <property type="protein sequence ID" value="KAH0550144.1"/>
    <property type="molecule type" value="Genomic_DNA"/>
</dbReference>
<reference evidence="1 2" key="1">
    <citation type="journal article" date="2021" name="J. Hered.">
        <title>A chromosome-level genome assembly of the parasitoid wasp, Cotesia glomerata (Hymenoptera: Braconidae).</title>
        <authorList>
            <person name="Pinto B.J."/>
            <person name="Weis J.J."/>
            <person name="Gamble T."/>
            <person name="Ode P.J."/>
            <person name="Paul R."/>
            <person name="Zaspel J.M."/>
        </authorList>
    </citation>
    <scope>NUCLEOTIDE SEQUENCE [LARGE SCALE GENOMIC DNA]</scope>
    <source>
        <strain evidence="1">CgM1</strain>
    </source>
</reference>
<keyword evidence="2" id="KW-1185">Reference proteome</keyword>
<evidence type="ECO:0000313" key="2">
    <source>
        <dbReference type="Proteomes" id="UP000826195"/>
    </source>
</evidence>
<evidence type="ECO:0000313" key="1">
    <source>
        <dbReference type="EMBL" id="KAH0550144.1"/>
    </source>
</evidence>
<name>A0AAV7HY61_COTGL</name>
<comment type="caution">
    <text evidence="1">The sequence shown here is derived from an EMBL/GenBank/DDBJ whole genome shotgun (WGS) entry which is preliminary data.</text>
</comment>
<dbReference type="AlphaFoldDB" id="A0AAV7HY61"/>
<gene>
    <name evidence="1" type="ORF">KQX54_017752</name>
</gene>